<dbReference type="AlphaFoldDB" id="A0A7L4ZP51"/>
<dbReference type="PANTHER" id="PTHR17985">
    <property type="entry name" value="SER/THR-RICH PROTEIN T10 IN DGCR REGION"/>
    <property type="match status" value="1"/>
</dbReference>
<proteinExistence type="predicted"/>
<dbReference type="KEGG" id="kan:IMCC3317_39110"/>
<accession>A0A7L4ZP51</accession>
<reference evidence="1 2" key="1">
    <citation type="journal article" date="2013" name="Int. J. Syst. Evol. Microbiol.">
        <title>Kordia antarctica sp. nov., isolated from Antarctic seawater.</title>
        <authorList>
            <person name="Baek K."/>
            <person name="Choi A."/>
            <person name="Kang I."/>
            <person name="Lee K."/>
            <person name="Cho J.C."/>
        </authorList>
    </citation>
    <scope>NUCLEOTIDE SEQUENCE [LARGE SCALE GENOMIC DNA]</scope>
    <source>
        <strain evidence="1 2">IMCC3317</strain>
    </source>
</reference>
<dbReference type="OrthoDB" id="4380123at2"/>
<dbReference type="EMBL" id="CP019288">
    <property type="protein sequence ID" value="QHI38518.1"/>
    <property type="molecule type" value="Genomic_DNA"/>
</dbReference>
<organism evidence="1 2">
    <name type="scientific">Kordia antarctica</name>
    <dbReference type="NCBI Taxonomy" id="1218801"/>
    <lineage>
        <taxon>Bacteria</taxon>
        <taxon>Pseudomonadati</taxon>
        <taxon>Bacteroidota</taxon>
        <taxon>Flavobacteriia</taxon>
        <taxon>Flavobacteriales</taxon>
        <taxon>Flavobacteriaceae</taxon>
        <taxon>Kordia</taxon>
    </lineage>
</organism>
<dbReference type="Pfam" id="PF05742">
    <property type="entry name" value="TANGO2"/>
    <property type="match status" value="1"/>
</dbReference>
<dbReference type="RefSeq" id="WP_160131063.1">
    <property type="nucleotide sequence ID" value="NZ_CP019288.1"/>
</dbReference>
<gene>
    <name evidence="1" type="ORF">IMCC3317_39110</name>
</gene>
<evidence type="ECO:0000313" key="2">
    <source>
        <dbReference type="Proteomes" id="UP000464657"/>
    </source>
</evidence>
<protein>
    <recommendedName>
        <fullName evidence="3">Transport and Golgi organization protein 2</fullName>
    </recommendedName>
</protein>
<evidence type="ECO:0000313" key="1">
    <source>
        <dbReference type="EMBL" id="QHI38518.1"/>
    </source>
</evidence>
<evidence type="ECO:0008006" key="3">
    <source>
        <dbReference type="Google" id="ProtNLM"/>
    </source>
</evidence>
<dbReference type="Proteomes" id="UP000464657">
    <property type="component" value="Chromosome"/>
</dbReference>
<sequence>MCTVSFIYKGNEEFVITSNRDESPMRETYKPNFYNTLDTKMIFPKDAVEGGTWIGTSDKKRVVCLLNGGFEMQAHLPKYRHSRGIVVKDFLASTDITKTVTNYNLDLIEPFTIVIVDWNTTVQLFELIWDGTQKHFQKLPLKPRIWSSSTLYTEKMKEMRRNWFTAFQQEETLNATSILNFHKTAGINDPNVDVIMNRGFVQTISITQVEKIAKNVTMNYYDLVKKSHTINSFNPIEAVYE</sequence>
<dbReference type="InterPro" id="IPR008551">
    <property type="entry name" value="TANGO2"/>
</dbReference>
<dbReference type="PANTHER" id="PTHR17985:SF8">
    <property type="entry name" value="TRANSPORT AND GOLGI ORGANIZATION PROTEIN 2 HOMOLOG"/>
    <property type="match status" value="1"/>
</dbReference>
<name>A0A7L4ZP51_9FLAO</name>
<keyword evidence="2" id="KW-1185">Reference proteome</keyword>